<dbReference type="AlphaFoldDB" id="A0AAW9CN53"/>
<evidence type="ECO:0000256" key="4">
    <source>
        <dbReference type="ARBA" id="ARBA00023159"/>
    </source>
</evidence>
<evidence type="ECO:0000313" key="7">
    <source>
        <dbReference type="EMBL" id="MDW9252080.1"/>
    </source>
</evidence>
<evidence type="ECO:0000256" key="5">
    <source>
        <dbReference type="ARBA" id="ARBA00023163"/>
    </source>
</evidence>
<dbReference type="SUPFAM" id="SSF51182">
    <property type="entry name" value="RmlC-like cupins"/>
    <property type="match status" value="1"/>
</dbReference>
<keyword evidence="2" id="KW-0805">Transcription regulation</keyword>
<dbReference type="InterPro" id="IPR003313">
    <property type="entry name" value="AraC-bd"/>
</dbReference>
<dbReference type="InterPro" id="IPR018062">
    <property type="entry name" value="HTH_AraC-typ_CS"/>
</dbReference>
<dbReference type="Gene3D" id="1.10.10.60">
    <property type="entry name" value="Homeodomain-like"/>
    <property type="match status" value="2"/>
</dbReference>
<dbReference type="PROSITE" id="PS01124">
    <property type="entry name" value="HTH_ARAC_FAMILY_2"/>
    <property type="match status" value="1"/>
</dbReference>
<name>A0AAW9CN53_BURTH</name>
<evidence type="ECO:0000256" key="2">
    <source>
        <dbReference type="ARBA" id="ARBA00023015"/>
    </source>
</evidence>
<reference evidence="7" key="1">
    <citation type="submission" date="2018-08" db="EMBL/GenBank/DDBJ databases">
        <title>Identification of Burkholderia cepacia strains that express a Burkholderia pseudomallei-like capsular polysaccharide.</title>
        <authorList>
            <person name="Burtnick M.N."/>
            <person name="Vongsouvath M."/>
            <person name="Newton P."/>
            <person name="Wuthiekanun V."/>
            <person name="Limmathurotsakul D."/>
            <person name="Brett P.J."/>
            <person name="Chantratita N."/>
            <person name="Dance D.A."/>
        </authorList>
    </citation>
    <scope>NUCLEOTIDE SEQUENCE</scope>
    <source>
        <strain evidence="7">SBXCC001</strain>
    </source>
</reference>
<dbReference type="GO" id="GO:0043565">
    <property type="term" value="F:sequence-specific DNA binding"/>
    <property type="evidence" value="ECO:0007669"/>
    <property type="project" value="InterPro"/>
</dbReference>
<proteinExistence type="predicted"/>
<dbReference type="SUPFAM" id="SSF46689">
    <property type="entry name" value="Homeodomain-like"/>
    <property type="match status" value="1"/>
</dbReference>
<protein>
    <submittedName>
        <fullName evidence="7">Helix-turn-helix domain protein</fullName>
    </submittedName>
</protein>
<sequence>MPSPTPPAPPVVPPALTQSAGGPLLHAALLRSADVRVTRSHRHARGQLFGALAGLLSVDAAHHRWVVPATHAVWIPPDVAHAMRSHGPFSGWAVYVAPDACAGLPDAPCIVSMSPLLRAAVERAASWNDVPPDARHGAPRDAARERIAGVIVDEIRDAAREPLGVPLPRDARLARIARALADEPADNRTLDEWARWAGVSPRTMSRRFVAETGLSFTVWRQRIRAMRALEMLAAGAPVTRVALDLGYDNVSAFIAMFRRCFGVTPARYFA</sequence>
<keyword evidence="1" id="KW-0678">Repressor</keyword>
<evidence type="ECO:0000256" key="1">
    <source>
        <dbReference type="ARBA" id="ARBA00022491"/>
    </source>
</evidence>
<dbReference type="InterPro" id="IPR018060">
    <property type="entry name" value="HTH_AraC"/>
</dbReference>
<dbReference type="InterPro" id="IPR011051">
    <property type="entry name" value="RmlC_Cupin_sf"/>
</dbReference>
<dbReference type="InterPro" id="IPR009057">
    <property type="entry name" value="Homeodomain-like_sf"/>
</dbReference>
<keyword evidence="3" id="KW-0238">DNA-binding</keyword>
<evidence type="ECO:0000313" key="8">
    <source>
        <dbReference type="Proteomes" id="UP001272137"/>
    </source>
</evidence>
<dbReference type="GO" id="GO:0003700">
    <property type="term" value="F:DNA-binding transcription factor activity"/>
    <property type="evidence" value="ECO:0007669"/>
    <property type="project" value="InterPro"/>
</dbReference>
<dbReference type="Pfam" id="PF12833">
    <property type="entry name" value="HTH_18"/>
    <property type="match status" value="1"/>
</dbReference>
<dbReference type="KEGG" id="btha:DR62_3917"/>
<comment type="caution">
    <text evidence="7">The sequence shown here is derived from an EMBL/GenBank/DDBJ whole genome shotgun (WGS) entry which is preliminary data.</text>
</comment>
<dbReference type="EMBL" id="QXCT01000001">
    <property type="protein sequence ID" value="MDW9252080.1"/>
    <property type="molecule type" value="Genomic_DNA"/>
</dbReference>
<evidence type="ECO:0000259" key="6">
    <source>
        <dbReference type="PROSITE" id="PS01124"/>
    </source>
</evidence>
<dbReference type="Proteomes" id="UP001272137">
    <property type="component" value="Unassembled WGS sequence"/>
</dbReference>
<dbReference type="PANTHER" id="PTHR11019">
    <property type="entry name" value="HTH-TYPE TRANSCRIPTIONAL REGULATOR NIMR"/>
    <property type="match status" value="1"/>
</dbReference>
<dbReference type="RefSeq" id="WP_009899860.1">
    <property type="nucleotide sequence ID" value="NZ_CP008915.2"/>
</dbReference>
<feature type="domain" description="HTH araC/xylS-type" evidence="6">
    <location>
        <begin position="174"/>
        <end position="270"/>
    </location>
</feature>
<dbReference type="FunFam" id="1.10.10.60:FF:000132">
    <property type="entry name" value="AraC family transcriptional regulator"/>
    <property type="match status" value="1"/>
</dbReference>
<keyword evidence="5" id="KW-0804">Transcription</keyword>
<dbReference type="Pfam" id="PF02311">
    <property type="entry name" value="AraC_binding"/>
    <property type="match status" value="1"/>
</dbReference>
<dbReference type="SMART" id="SM00342">
    <property type="entry name" value="HTH_ARAC"/>
    <property type="match status" value="1"/>
</dbReference>
<keyword evidence="4" id="KW-0010">Activator</keyword>
<accession>A0AAW9CN53</accession>
<dbReference type="CDD" id="cd06124">
    <property type="entry name" value="cupin_NimR-like_N"/>
    <property type="match status" value="1"/>
</dbReference>
<evidence type="ECO:0000256" key="3">
    <source>
        <dbReference type="ARBA" id="ARBA00023125"/>
    </source>
</evidence>
<dbReference type="PRINTS" id="PR00032">
    <property type="entry name" value="HTHARAC"/>
</dbReference>
<dbReference type="InterPro" id="IPR020449">
    <property type="entry name" value="Tscrpt_reg_AraC-type_HTH"/>
</dbReference>
<gene>
    <name evidence="7" type="ORF">C7S16_7017</name>
</gene>
<dbReference type="PANTHER" id="PTHR11019:SF199">
    <property type="entry name" value="HTH-TYPE TRANSCRIPTIONAL REGULATOR NIMR"/>
    <property type="match status" value="1"/>
</dbReference>
<organism evidence="7 8">
    <name type="scientific">Burkholderia thailandensis</name>
    <dbReference type="NCBI Taxonomy" id="57975"/>
    <lineage>
        <taxon>Bacteria</taxon>
        <taxon>Pseudomonadati</taxon>
        <taxon>Pseudomonadota</taxon>
        <taxon>Betaproteobacteria</taxon>
        <taxon>Burkholderiales</taxon>
        <taxon>Burkholderiaceae</taxon>
        <taxon>Burkholderia</taxon>
        <taxon>pseudomallei group</taxon>
    </lineage>
</organism>
<dbReference type="PROSITE" id="PS00041">
    <property type="entry name" value="HTH_ARAC_FAMILY_1"/>
    <property type="match status" value="1"/>
</dbReference>